<dbReference type="RefSeq" id="WP_138233752.1">
    <property type="nucleotide sequence ID" value="NZ_CP185860.1"/>
</dbReference>
<sequence length="663" mass="71718">MPAETHFFPDSLKQTLRGSLVAALMAVLSACGGGGSGGGSGSSGDNNQPPIVPAPAVLVLSGDTSAEVGDSVGVVASVSELGYNRFRWEQLSGPALGNLAGNGTAGISFDAPFRGSYRFRLTASSPTGEDLVDTFDINVDAGSSGSSVQLRADRAVSEGAEFSLRLNASNYSGEVTSWGFEQISGPRASLNEDDSGQPILFVTAPKVTGDQVLTFRGTLETTTGSFSDIAYVVVQDRPEVTSEYFCDGTGDYCATTSPLNPVYSYRAQSPYGDRLAACVYSNQLGDDNFCTLGQLPVIGMENSAPSVDLIMDHVLVSHDWMGARFERFLKELDPYGDFANLLRATTAIVISSDIRPSFYWSLTGAIYLDPESLWLTPEERDVINEQPDYRSGFGSELRFVTPWRYVKNNNYAFASYYPADRNSRPFSDLEADLGSLLYHELAHANDAMSQAKINRGLDRQDIFFNQAQSGSVVNKSVSAVNGLQSEQLFALAEVRYRGEPATLEQRTYSPQDVAGFFFPDTATDFYAYVTPWEDTAMLFEETMMSLRFGIERDVAVTNSPTSPTSADDFVVYQGQRGRIGAGRIRARASTAVQWLLPEAWASADAHLQSLIPVALCSGEGWGQNLNPACEGQSGLLRFAAPQPSGAIPMPTELPRSFLPPTRF</sequence>
<comment type="caution">
    <text evidence="1">The sequence shown here is derived from an EMBL/GenBank/DDBJ whole genome shotgun (WGS) entry which is preliminary data.</text>
</comment>
<dbReference type="EMBL" id="VANI01000001">
    <property type="protein sequence ID" value="TLM79864.1"/>
    <property type="molecule type" value="Genomic_DNA"/>
</dbReference>
<evidence type="ECO:0008006" key="3">
    <source>
        <dbReference type="Google" id="ProtNLM"/>
    </source>
</evidence>
<reference evidence="1 2" key="1">
    <citation type="submission" date="2019-05" db="EMBL/GenBank/DDBJ databases">
        <title>Microbulbifer harenosus sp. nov., an alginate-degrading bacterium isolated from coastal sand.</title>
        <authorList>
            <person name="Huang H."/>
            <person name="Mo K."/>
            <person name="Bao S."/>
        </authorList>
    </citation>
    <scope>NUCLEOTIDE SEQUENCE [LARGE SCALE GENOMIC DNA]</scope>
    <source>
        <strain evidence="1 2">HB161719</strain>
    </source>
</reference>
<keyword evidence="2" id="KW-1185">Reference proteome</keyword>
<evidence type="ECO:0000313" key="1">
    <source>
        <dbReference type="EMBL" id="TLM79864.1"/>
    </source>
</evidence>
<dbReference type="Proteomes" id="UP000306791">
    <property type="component" value="Unassembled WGS sequence"/>
</dbReference>
<name>A0ABY2UMR3_9GAMM</name>
<dbReference type="InterPro" id="IPR013783">
    <property type="entry name" value="Ig-like_fold"/>
</dbReference>
<organism evidence="1 2">
    <name type="scientific">Microbulbifer harenosus</name>
    <dbReference type="NCBI Taxonomy" id="2576840"/>
    <lineage>
        <taxon>Bacteria</taxon>
        <taxon>Pseudomonadati</taxon>
        <taxon>Pseudomonadota</taxon>
        <taxon>Gammaproteobacteria</taxon>
        <taxon>Cellvibrionales</taxon>
        <taxon>Microbulbiferaceae</taxon>
        <taxon>Microbulbifer</taxon>
    </lineage>
</organism>
<accession>A0ABY2UMR3</accession>
<evidence type="ECO:0000313" key="2">
    <source>
        <dbReference type="Proteomes" id="UP000306791"/>
    </source>
</evidence>
<proteinExistence type="predicted"/>
<protein>
    <recommendedName>
        <fullName evidence="3">Lipoprotein</fullName>
    </recommendedName>
</protein>
<dbReference type="Gene3D" id="2.60.40.10">
    <property type="entry name" value="Immunoglobulins"/>
    <property type="match status" value="1"/>
</dbReference>
<gene>
    <name evidence="1" type="ORF">FDY93_00320</name>
</gene>